<dbReference type="CDD" id="cd07249">
    <property type="entry name" value="MMCE"/>
    <property type="match status" value="1"/>
</dbReference>
<dbReference type="PANTHER" id="PTHR43048">
    <property type="entry name" value="METHYLMALONYL-COA EPIMERASE"/>
    <property type="match status" value="1"/>
</dbReference>
<accession>A0A0C2V5N5</accession>
<keyword evidence="5" id="KW-1185">Reference proteome</keyword>
<evidence type="ECO:0000256" key="2">
    <source>
        <dbReference type="ARBA" id="ARBA00022723"/>
    </source>
</evidence>
<comment type="caution">
    <text evidence="4">The sequence shown here is derived from an EMBL/GenBank/DDBJ whole genome shotgun (WGS) entry which is preliminary data.</text>
</comment>
<dbReference type="Proteomes" id="UP000031938">
    <property type="component" value="Unassembled WGS sequence"/>
</dbReference>
<protein>
    <recommendedName>
        <fullName evidence="3">VOC domain-containing protein</fullName>
    </recommendedName>
</protein>
<proteinExistence type="inferred from homology"/>
<dbReference type="SUPFAM" id="SSF54593">
    <property type="entry name" value="Glyoxalase/Bleomycin resistance protein/Dihydroxybiphenyl dioxygenase"/>
    <property type="match status" value="1"/>
</dbReference>
<dbReference type="InterPro" id="IPR029068">
    <property type="entry name" value="Glyas_Bleomycin-R_OHBP_Dase"/>
</dbReference>
<dbReference type="GO" id="GO:0004493">
    <property type="term" value="F:methylmalonyl-CoA epimerase activity"/>
    <property type="evidence" value="ECO:0007669"/>
    <property type="project" value="TreeGrafter"/>
</dbReference>
<dbReference type="InterPro" id="IPR051785">
    <property type="entry name" value="MMCE/EMCE_epimerase"/>
</dbReference>
<organism evidence="4 5">
    <name type="scientific">Jeotgalibacillus soli</name>
    <dbReference type="NCBI Taxonomy" id="889306"/>
    <lineage>
        <taxon>Bacteria</taxon>
        <taxon>Bacillati</taxon>
        <taxon>Bacillota</taxon>
        <taxon>Bacilli</taxon>
        <taxon>Bacillales</taxon>
        <taxon>Caryophanaceae</taxon>
        <taxon>Jeotgalibacillus</taxon>
    </lineage>
</organism>
<dbReference type="Pfam" id="PF13669">
    <property type="entry name" value="Glyoxalase_4"/>
    <property type="match status" value="1"/>
</dbReference>
<feature type="domain" description="VOC" evidence="3">
    <location>
        <begin position="3"/>
        <end position="131"/>
    </location>
</feature>
<comment type="similarity">
    <text evidence="1">Belongs to the methylmalonyl-CoA epimerase family.</text>
</comment>
<evidence type="ECO:0000256" key="1">
    <source>
        <dbReference type="ARBA" id="ARBA00009308"/>
    </source>
</evidence>
<dbReference type="RefSeq" id="WP_041090196.1">
    <property type="nucleotide sequence ID" value="NZ_JXRP01000019.1"/>
</dbReference>
<dbReference type="NCBIfam" id="TIGR03081">
    <property type="entry name" value="metmalonyl_epim"/>
    <property type="match status" value="1"/>
</dbReference>
<name>A0A0C2V5N5_9BACL</name>
<dbReference type="STRING" id="889306.KP78_32710"/>
<dbReference type="PROSITE" id="PS51819">
    <property type="entry name" value="VOC"/>
    <property type="match status" value="1"/>
</dbReference>
<dbReference type="InterPro" id="IPR037523">
    <property type="entry name" value="VOC_core"/>
</dbReference>
<reference evidence="4 5" key="1">
    <citation type="submission" date="2015-01" db="EMBL/GenBank/DDBJ databases">
        <title>Genome sequencing of Jeotgalibacillus soli.</title>
        <authorList>
            <person name="Goh K.M."/>
            <person name="Chan K.-G."/>
            <person name="Yaakop A.S."/>
            <person name="Ee R."/>
            <person name="Gan H.M."/>
            <person name="Chan C.S."/>
        </authorList>
    </citation>
    <scope>NUCLEOTIDE SEQUENCE [LARGE SCALE GENOMIC DNA]</scope>
    <source>
        <strain evidence="4 5">P9</strain>
    </source>
</reference>
<gene>
    <name evidence="4" type="ORF">KP78_32710</name>
</gene>
<dbReference type="EMBL" id="JXRP01000019">
    <property type="protein sequence ID" value="KIL44307.1"/>
    <property type="molecule type" value="Genomic_DNA"/>
</dbReference>
<dbReference type="InterPro" id="IPR017515">
    <property type="entry name" value="MeMalonyl-CoA_epimerase"/>
</dbReference>
<sequence>MKKVDHIGIAVQSIEKALPFYTKMLALTLVKIERIEEQGVAVAFIDAGNVKLELLEPLHDASPIARFIQKRGQGLHHVALKVEGIEQRILELKSKGVQFVSEQPKLGAGGAEVAFLHPSSGHGVLYELCDHSTGKGVKENE</sequence>
<evidence type="ECO:0000313" key="4">
    <source>
        <dbReference type="EMBL" id="KIL44307.1"/>
    </source>
</evidence>
<dbReference type="AlphaFoldDB" id="A0A0C2V5N5"/>
<dbReference type="PANTHER" id="PTHR43048:SF3">
    <property type="entry name" value="METHYLMALONYL-COA EPIMERASE, MITOCHONDRIAL"/>
    <property type="match status" value="1"/>
</dbReference>
<evidence type="ECO:0000259" key="3">
    <source>
        <dbReference type="PROSITE" id="PS51819"/>
    </source>
</evidence>
<dbReference type="OrthoDB" id="9788468at2"/>
<keyword evidence="2" id="KW-0479">Metal-binding</keyword>
<dbReference type="PATRIC" id="fig|889306.3.peg.3286"/>
<evidence type="ECO:0000313" key="5">
    <source>
        <dbReference type="Proteomes" id="UP000031938"/>
    </source>
</evidence>
<dbReference type="GO" id="GO:0046491">
    <property type="term" value="P:L-methylmalonyl-CoA metabolic process"/>
    <property type="evidence" value="ECO:0007669"/>
    <property type="project" value="TreeGrafter"/>
</dbReference>
<dbReference type="GO" id="GO:0046872">
    <property type="term" value="F:metal ion binding"/>
    <property type="evidence" value="ECO:0007669"/>
    <property type="project" value="UniProtKB-KW"/>
</dbReference>
<dbReference type="Gene3D" id="3.10.180.10">
    <property type="entry name" value="2,3-Dihydroxybiphenyl 1,2-Dioxygenase, domain 1"/>
    <property type="match status" value="1"/>
</dbReference>